<feature type="domain" description="RNA polymerase sigma-70 region 2" evidence="5">
    <location>
        <begin position="26"/>
        <end position="90"/>
    </location>
</feature>
<organism evidence="7 8">
    <name type="scientific">Ravibacter arvi</name>
    <dbReference type="NCBI Taxonomy" id="2051041"/>
    <lineage>
        <taxon>Bacteria</taxon>
        <taxon>Pseudomonadati</taxon>
        <taxon>Bacteroidota</taxon>
        <taxon>Cytophagia</taxon>
        <taxon>Cytophagales</taxon>
        <taxon>Spirosomataceae</taxon>
        <taxon>Ravibacter</taxon>
    </lineage>
</organism>
<dbReference type="InterPro" id="IPR014284">
    <property type="entry name" value="RNA_pol_sigma-70_dom"/>
</dbReference>
<sequence>MKKTTDEILWQRYRDADQAAFTELSRRYYRKLLHYGLKFTPNVQLVEDAIQELYIHLWLYRNTINQTDYVKYYLMKAFRHQLFKMFRKLKTTTEISEVSEFAFFESSSEDTFIEMESDRIANSQVQQLISTLSPRQQEVIYLRFFHNLGVEEIASQLSINPQSVSNIIQRAFHKVREMWPQNPIVTYAS</sequence>
<dbReference type="InterPro" id="IPR007627">
    <property type="entry name" value="RNA_pol_sigma70_r2"/>
</dbReference>
<protein>
    <submittedName>
        <fullName evidence="7">Sigma-70 family RNA polymerase sigma factor</fullName>
    </submittedName>
</protein>
<keyword evidence="2" id="KW-0805">Transcription regulation</keyword>
<dbReference type="NCBIfam" id="TIGR02937">
    <property type="entry name" value="sigma70-ECF"/>
    <property type="match status" value="1"/>
</dbReference>
<comment type="caution">
    <text evidence="7">The sequence shown here is derived from an EMBL/GenBank/DDBJ whole genome shotgun (WGS) entry which is preliminary data.</text>
</comment>
<dbReference type="PANTHER" id="PTHR43133:SF46">
    <property type="entry name" value="RNA POLYMERASE SIGMA-70 FACTOR ECF SUBFAMILY"/>
    <property type="match status" value="1"/>
</dbReference>
<dbReference type="PANTHER" id="PTHR43133">
    <property type="entry name" value="RNA POLYMERASE ECF-TYPE SIGMA FACTO"/>
    <property type="match status" value="1"/>
</dbReference>
<dbReference type="Pfam" id="PF08281">
    <property type="entry name" value="Sigma70_r4_2"/>
    <property type="match status" value="1"/>
</dbReference>
<keyword evidence="8" id="KW-1185">Reference proteome</keyword>
<keyword evidence="3" id="KW-0731">Sigma factor</keyword>
<dbReference type="Proteomes" id="UP001501508">
    <property type="component" value="Unassembled WGS sequence"/>
</dbReference>
<dbReference type="InterPro" id="IPR036388">
    <property type="entry name" value="WH-like_DNA-bd_sf"/>
</dbReference>
<evidence type="ECO:0000256" key="3">
    <source>
        <dbReference type="ARBA" id="ARBA00023082"/>
    </source>
</evidence>
<dbReference type="InterPro" id="IPR013324">
    <property type="entry name" value="RNA_pol_sigma_r3/r4-like"/>
</dbReference>
<reference evidence="8" key="1">
    <citation type="journal article" date="2019" name="Int. J. Syst. Evol. Microbiol.">
        <title>The Global Catalogue of Microorganisms (GCM) 10K type strain sequencing project: providing services to taxonomists for standard genome sequencing and annotation.</title>
        <authorList>
            <consortium name="The Broad Institute Genomics Platform"/>
            <consortium name="The Broad Institute Genome Sequencing Center for Infectious Disease"/>
            <person name="Wu L."/>
            <person name="Ma J."/>
        </authorList>
    </citation>
    <scope>NUCLEOTIDE SEQUENCE [LARGE SCALE GENOMIC DNA]</scope>
    <source>
        <strain evidence="8">JCM 31920</strain>
    </source>
</reference>
<evidence type="ECO:0000313" key="8">
    <source>
        <dbReference type="Proteomes" id="UP001501508"/>
    </source>
</evidence>
<dbReference type="Pfam" id="PF04542">
    <property type="entry name" value="Sigma70_r2"/>
    <property type="match status" value="1"/>
</dbReference>
<dbReference type="SUPFAM" id="SSF88659">
    <property type="entry name" value="Sigma3 and sigma4 domains of RNA polymerase sigma factors"/>
    <property type="match status" value="1"/>
</dbReference>
<dbReference type="SUPFAM" id="SSF88946">
    <property type="entry name" value="Sigma2 domain of RNA polymerase sigma factors"/>
    <property type="match status" value="1"/>
</dbReference>
<accession>A0ABP8LPG9</accession>
<keyword evidence="4" id="KW-0804">Transcription</keyword>
<evidence type="ECO:0000256" key="2">
    <source>
        <dbReference type="ARBA" id="ARBA00023015"/>
    </source>
</evidence>
<name>A0ABP8LPG9_9BACT</name>
<dbReference type="Gene3D" id="1.10.1740.10">
    <property type="match status" value="1"/>
</dbReference>
<dbReference type="RefSeq" id="WP_345026502.1">
    <property type="nucleotide sequence ID" value="NZ_BAABEY010000002.1"/>
</dbReference>
<dbReference type="CDD" id="cd06171">
    <property type="entry name" value="Sigma70_r4"/>
    <property type="match status" value="1"/>
</dbReference>
<evidence type="ECO:0000256" key="4">
    <source>
        <dbReference type="ARBA" id="ARBA00023163"/>
    </source>
</evidence>
<evidence type="ECO:0000256" key="1">
    <source>
        <dbReference type="ARBA" id="ARBA00010641"/>
    </source>
</evidence>
<dbReference type="InterPro" id="IPR013249">
    <property type="entry name" value="RNA_pol_sigma70_r4_t2"/>
</dbReference>
<gene>
    <name evidence="7" type="ORF">GCM10023091_05460</name>
</gene>
<feature type="domain" description="RNA polymerase sigma factor 70 region 4 type 2" evidence="6">
    <location>
        <begin position="124"/>
        <end position="172"/>
    </location>
</feature>
<dbReference type="InterPro" id="IPR039425">
    <property type="entry name" value="RNA_pol_sigma-70-like"/>
</dbReference>
<dbReference type="InterPro" id="IPR013325">
    <property type="entry name" value="RNA_pol_sigma_r2"/>
</dbReference>
<dbReference type="Gene3D" id="1.10.10.10">
    <property type="entry name" value="Winged helix-like DNA-binding domain superfamily/Winged helix DNA-binding domain"/>
    <property type="match status" value="1"/>
</dbReference>
<proteinExistence type="inferred from homology"/>
<dbReference type="EMBL" id="BAABEY010000002">
    <property type="protein sequence ID" value="GAA4432795.1"/>
    <property type="molecule type" value="Genomic_DNA"/>
</dbReference>
<comment type="similarity">
    <text evidence="1">Belongs to the sigma-70 factor family. ECF subfamily.</text>
</comment>
<evidence type="ECO:0000259" key="6">
    <source>
        <dbReference type="Pfam" id="PF08281"/>
    </source>
</evidence>
<evidence type="ECO:0000313" key="7">
    <source>
        <dbReference type="EMBL" id="GAA4432795.1"/>
    </source>
</evidence>
<evidence type="ECO:0000259" key="5">
    <source>
        <dbReference type="Pfam" id="PF04542"/>
    </source>
</evidence>